<name>A0ABQ0DMD2_9EUKA</name>
<comment type="caution">
    <text evidence="1">The sequence shown here is derived from an EMBL/GenBank/DDBJ whole genome shotgun (WGS) entry which is preliminary data.</text>
</comment>
<dbReference type="Proteomes" id="UP001628156">
    <property type="component" value="Unassembled WGS sequence"/>
</dbReference>
<reference evidence="1 2" key="1">
    <citation type="journal article" date="2019" name="PLoS Negl. Trop. Dis.">
        <title>Whole genome sequencing of Entamoeba nuttalli reveals mammalian host-related molecular signatures and a novel octapeptide-repeat surface protein.</title>
        <authorList>
            <person name="Tanaka M."/>
            <person name="Makiuchi T."/>
            <person name="Komiyama T."/>
            <person name="Shiina T."/>
            <person name="Osaki K."/>
            <person name="Tachibana H."/>
        </authorList>
    </citation>
    <scope>NUCLEOTIDE SEQUENCE [LARGE SCALE GENOMIC DNA]</scope>
    <source>
        <strain evidence="1 2">P19-061405</strain>
    </source>
</reference>
<dbReference type="EMBL" id="BAAFRS010000170">
    <property type="protein sequence ID" value="GAB1224015.1"/>
    <property type="molecule type" value="Genomic_DNA"/>
</dbReference>
<accession>A0ABQ0DMD2</accession>
<proteinExistence type="predicted"/>
<keyword evidence="2" id="KW-1185">Reference proteome</keyword>
<protein>
    <submittedName>
        <fullName evidence="1">Uncharacterized protein</fullName>
    </submittedName>
</protein>
<organism evidence="1 2">
    <name type="scientific">Entamoeba nuttalli</name>
    <dbReference type="NCBI Taxonomy" id="412467"/>
    <lineage>
        <taxon>Eukaryota</taxon>
        <taxon>Amoebozoa</taxon>
        <taxon>Evosea</taxon>
        <taxon>Archamoebae</taxon>
        <taxon>Mastigamoebida</taxon>
        <taxon>Entamoebidae</taxon>
        <taxon>Entamoeba</taxon>
    </lineage>
</organism>
<sequence>MTANLPLFYFSPININPPKFKKIDLSPQEQIRIQPTYGLEFQLGKGNVRDISIDGRRDIM</sequence>
<gene>
    <name evidence="1" type="ORF">ENUP19_0170G0027</name>
</gene>
<evidence type="ECO:0000313" key="1">
    <source>
        <dbReference type="EMBL" id="GAB1224015.1"/>
    </source>
</evidence>
<evidence type="ECO:0000313" key="2">
    <source>
        <dbReference type="Proteomes" id="UP001628156"/>
    </source>
</evidence>